<keyword evidence="8" id="KW-0206">Cytoskeleton</keyword>
<feature type="region of interest" description="Disordered" evidence="12">
    <location>
        <begin position="411"/>
        <end position="460"/>
    </location>
</feature>
<dbReference type="InterPro" id="IPR031387">
    <property type="entry name" value="SPICE1"/>
</dbReference>
<evidence type="ECO:0000256" key="8">
    <source>
        <dbReference type="ARBA" id="ARBA00023212"/>
    </source>
</evidence>
<dbReference type="PANTHER" id="PTHR31167">
    <property type="entry name" value="SPINDLE AND CENTRIOLE ASSOCIATED PROTEIN 1 SPICE1"/>
    <property type="match status" value="1"/>
</dbReference>
<dbReference type="OrthoDB" id="6361178at2759"/>
<keyword evidence="6" id="KW-0498">Mitosis</keyword>
<keyword evidence="9" id="KW-0131">Cell cycle</keyword>
<evidence type="ECO:0000256" key="6">
    <source>
        <dbReference type="ARBA" id="ARBA00022776"/>
    </source>
</evidence>
<dbReference type="GO" id="GO:0051310">
    <property type="term" value="P:metaphase chromosome alignment"/>
    <property type="evidence" value="ECO:0007669"/>
    <property type="project" value="TreeGrafter"/>
</dbReference>
<evidence type="ECO:0000256" key="1">
    <source>
        <dbReference type="ARBA" id="ARBA00004114"/>
    </source>
</evidence>
<evidence type="ECO:0000256" key="5">
    <source>
        <dbReference type="ARBA" id="ARBA00022618"/>
    </source>
</evidence>
<feature type="compositionally biased region" description="Polar residues" evidence="12">
    <location>
        <begin position="257"/>
        <end position="267"/>
    </location>
</feature>
<evidence type="ECO:0000313" key="14">
    <source>
        <dbReference type="Proteomes" id="UP001152622"/>
    </source>
</evidence>
<dbReference type="PANTHER" id="PTHR31167:SF3">
    <property type="entry name" value="SPINDLE AND CENTRIOLE-ASSOCIATED PROTEIN 1"/>
    <property type="match status" value="1"/>
</dbReference>
<dbReference type="Proteomes" id="UP001152622">
    <property type="component" value="Chromosome 2"/>
</dbReference>
<organism evidence="13 14">
    <name type="scientific">Synaphobranchus kaupii</name>
    <name type="common">Kaup's arrowtooth eel</name>
    <dbReference type="NCBI Taxonomy" id="118154"/>
    <lineage>
        <taxon>Eukaryota</taxon>
        <taxon>Metazoa</taxon>
        <taxon>Chordata</taxon>
        <taxon>Craniata</taxon>
        <taxon>Vertebrata</taxon>
        <taxon>Euteleostomi</taxon>
        <taxon>Actinopterygii</taxon>
        <taxon>Neopterygii</taxon>
        <taxon>Teleostei</taxon>
        <taxon>Anguilliformes</taxon>
        <taxon>Synaphobranchidae</taxon>
        <taxon>Synaphobranchus</taxon>
    </lineage>
</organism>
<evidence type="ECO:0000256" key="4">
    <source>
        <dbReference type="ARBA" id="ARBA00022490"/>
    </source>
</evidence>
<evidence type="ECO:0000256" key="3">
    <source>
        <dbReference type="ARBA" id="ARBA00018313"/>
    </source>
</evidence>
<feature type="compositionally biased region" description="Pro residues" evidence="12">
    <location>
        <begin position="238"/>
        <end position="248"/>
    </location>
</feature>
<keyword evidence="4" id="KW-0963">Cytoplasm</keyword>
<keyword evidence="7 11" id="KW-0175">Coiled coil</keyword>
<sequence length="669" mass="74519">MNKGKKRCLWREEAMLRAIQACKYGMTMWQAVRLNKVENNISNKRENQSTIHDLNVHKATHEELKRRHELHKSQNRVAVQCEMKERILRQKLRTTTSINPCQLDPGHLNIIREVLSDQYQLQDVLARSDKALAVVKDMFCDAPHRQTGFPNVTVAPDSAPDPDLPVLLRPEAPTPLSLLSQSIMDPQALNDFKNVRGRKYKEEEPNASSSTTLSSSMDMSRFGRLLQEEAQGPEARQEPPPSPSPQTTPAPEQQAAKNSGLSNNSRQCCGEPLGHDSLTENRSSLNLLQCMLGEVEAELDSLELQEPIGSASTDNSPPSLTGFSVSLLHTVTRLARCLRQSREEIQREVQDRKRLEEEVMEQRCLIDALTAETLTLREESLALQGQLQQRVWDTEHNSDSTVPYCVESGAKPHHAERKVQEQTLPPPAHRDHLSHGPAMLLSPPRQRNSLHPHSHSTEQGLSLQHQAVHSQERYCSDQKQVLPQAAILQQIAELTRQNALIRVQLQQFCTQPAGVAGSTGPQDPGLHRVAQLQEKAPSAGHCMEQRLLELNRQSTEARYRLLEIIEQQTHPSVSAVSPSISPIPSTMPTLLTCSSDGERRTTDVSISVPEQILSPVASSGGCRFASGSSMHRAIGENPSPILQRQVDRLKDGLPCPRTCSDLPPLPSRC</sequence>
<name>A0A9Q1J9J6_SYNKA</name>
<evidence type="ECO:0000256" key="10">
    <source>
        <dbReference type="ARBA" id="ARBA00030722"/>
    </source>
</evidence>
<keyword evidence="14" id="KW-1185">Reference proteome</keyword>
<comment type="subcellular location">
    <subcellularLocation>
        <location evidence="1">Cytoplasm</location>
        <location evidence="1">Cytoskeleton</location>
        <location evidence="1">Microtubule organizing center</location>
        <location evidence="1">Centrosome</location>
        <location evidence="1">Centriole</location>
    </subcellularLocation>
    <subcellularLocation>
        <location evidence="2">Cytoplasm</location>
        <location evidence="2">Cytoskeleton</location>
        <location evidence="2">Spindle</location>
    </subcellularLocation>
</comment>
<dbReference type="GO" id="GO:0005813">
    <property type="term" value="C:centrosome"/>
    <property type="evidence" value="ECO:0007669"/>
    <property type="project" value="TreeGrafter"/>
</dbReference>
<dbReference type="Pfam" id="PF15678">
    <property type="entry name" value="SPICE"/>
    <property type="match status" value="2"/>
</dbReference>
<evidence type="ECO:0000256" key="7">
    <source>
        <dbReference type="ARBA" id="ARBA00023054"/>
    </source>
</evidence>
<proteinExistence type="predicted"/>
<feature type="compositionally biased region" description="Low complexity" evidence="12">
    <location>
        <begin position="208"/>
        <end position="220"/>
    </location>
</feature>
<evidence type="ECO:0000256" key="9">
    <source>
        <dbReference type="ARBA" id="ARBA00023306"/>
    </source>
</evidence>
<dbReference type="AlphaFoldDB" id="A0A9Q1J9J6"/>
<accession>A0A9Q1J9J6</accession>
<dbReference type="GO" id="GO:0051301">
    <property type="term" value="P:cell division"/>
    <property type="evidence" value="ECO:0007669"/>
    <property type="project" value="UniProtKB-KW"/>
</dbReference>
<comment type="caution">
    <text evidence="13">The sequence shown here is derived from an EMBL/GenBank/DDBJ whole genome shotgun (WGS) entry which is preliminary data.</text>
</comment>
<reference evidence="13" key="1">
    <citation type="journal article" date="2023" name="Science">
        <title>Genome structures resolve the early diversification of teleost fishes.</title>
        <authorList>
            <person name="Parey E."/>
            <person name="Louis A."/>
            <person name="Montfort J."/>
            <person name="Bouchez O."/>
            <person name="Roques C."/>
            <person name="Iampietro C."/>
            <person name="Lluch J."/>
            <person name="Castinel A."/>
            <person name="Donnadieu C."/>
            <person name="Desvignes T."/>
            <person name="Floi Bucao C."/>
            <person name="Jouanno E."/>
            <person name="Wen M."/>
            <person name="Mejri S."/>
            <person name="Dirks R."/>
            <person name="Jansen H."/>
            <person name="Henkel C."/>
            <person name="Chen W.J."/>
            <person name="Zahm M."/>
            <person name="Cabau C."/>
            <person name="Klopp C."/>
            <person name="Thompson A.W."/>
            <person name="Robinson-Rechavi M."/>
            <person name="Braasch I."/>
            <person name="Lecointre G."/>
            <person name="Bobe J."/>
            <person name="Postlethwait J.H."/>
            <person name="Berthelot C."/>
            <person name="Roest Crollius H."/>
            <person name="Guiguen Y."/>
        </authorList>
    </citation>
    <scope>NUCLEOTIDE SEQUENCE</scope>
    <source>
        <strain evidence="13">WJC10195</strain>
    </source>
</reference>
<dbReference type="GO" id="GO:0005814">
    <property type="term" value="C:centriole"/>
    <property type="evidence" value="ECO:0007669"/>
    <property type="project" value="UniProtKB-SubCell"/>
</dbReference>
<protein>
    <recommendedName>
        <fullName evidence="3">Spindle and centriole-associated protein 1</fullName>
    </recommendedName>
    <alternativeName>
        <fullName evidence="10">Coiled-coil domain-containing protein 52</fullName>
    </alternativeName>
</protein>
<evidence type="ECO:0000256" key="11">
    <source>
        <dbReference type="SAM" id="Coils"/>
    </source>
</evidence>
<dbReference type="GO" id="GO:0090307">
    <property type="term" value="P:mitotic spindle assembly"/>
    <property type="evidence" value="ECO:0007669"/>
    <property type="project" value="InterPro"/>
</dbReference>
<evidence type="ECO:0000256" key="12">
    <source>
        <dbReference type="SAM" id="MobiDB-lite"/>
    </source>
</evidence>
<feature type="coiled-coil region" evidence="11">
    <location>
        <begin position="338"/>
        <end position="372"/>
    </location>
</feature>
<keyword evidence="5" id="KW-0132">Cell division</keyword>
<evidence type="ECO:0000313" key="13">
    <source>
        <dbReference type="EMBL" id="KAJ8375481.1"/>
    </source>
</evidence>
<gene>
    <name evidence="13" type="ORF">SKAU_G00060610</name>
</gene>
<dbReference type="GO" id="GO:0005819">
    <property type="term" value="C:spindle"/>
    <property type="evidence" value="ECO:0007669"/>
    <property type="project" value="UniProtKB-SubCell"/>
</dbReference>
<feature type="region of interest" description="Disordered" evidence="12">
    <location>
        <begin position="197"/>
        <end position="268"/>
    </location>
</feature>
<evidence type="ECO:0000256" key="2">
    <source>
        <dbReference type="ARBA" id="ARBA00004186"/>
    </source>
</evidence>
<dbReference type="GO" id="GO:0046599">
    <property type="term" value="P:regulation of centriole replication"/>
    <property type="evidence" value="ECO:0007669"/>
    <property type="project" value="TreeGrafter"/>
</dbReference>
<dbReference type="EMBL" id="JAINUF010000002">
    <property type="protein sequence ID" value="KAJ8375481.1"/>
    <property type="molecule type" value="Genomic_DNA"/>
</dbReference>